<dbReference type="InterPro" id="IPR050707">
    <property type="entry name" value="HTH_MetabolicPath_Reg"/>
</dbReference>
<evidence type="ECO:0000256" key="2">
    <source>
        <dbReference type="ARBA" id="ARBA00023125"/>
    </source>
</evidence>
<organism evidence="7 8">
    <name type="scientific">Nonomuraea wenchangensis</name>
    <dbReference type="NCBI Taxonomy" id="568860"/>
    <lineage>
        <taxon>Bacteria</taxon>
        <taxon>Bacillati</taxon>
        <taxon>Actinomycetota</taxon>
        <taxon>Actinomycetes</taxon>
        <taxon>Streptosporangiales</taxon>
        <taxon>Streptosporangiaceae</taxon>
        <taxon>Nonomuraea</taxon>
    </lineage>
</organism>
<sequence length="277" mass="29874">MAKAVEPVQPAEAAPPARRGRRSRGGPAEANGTTVPAAARAMALFEIFARERRELTKSEVARLLDIPESSSSDLLNTLHELGYVSRTVTTRRFYPTGRLLAVAKAIAENDALAAFGTEASGLLAQRSGETACCAVLAGDRIKVLAVSEGRHRLRYVLGVGDTFTIHGTAIGKALLGGLDDHDMSRTLRLKALSRLTDRTKTEPRELEDEVRRHRELGWYQAVDEGTVGVSSFAVSSRIGDDMVGLGIIGPTDRVRSSQDELLKILHEVKDTVFGSAS</sequence>
<dbReference type="InterPro" id="IPR014757">
    <property type="entry name" value="Tscrpt_reg_IclR_C"/>
</dbReference>
<dbReference type="PROSITE" id="PS51078">
    <property type="entry name" value="ICLR_ED"/>
    <property type="match status" value="1"/>
</dbReference>
<evidence type="ECO:0000313" key="7">
    <source>
        <dbReference type="EMBL" id="SEU37459.1"/>
    </source>
</evidence>
<name>A0A1I0LBD9_9ACTN</name>
<dbReference type="STRING" id="568860.SAMN05421811_114213"/>
<dbReference type="Gene3D" id="3.30.450.40">
    <property type="match status" value="1"/>
</dbReference>
<evidence type="ECO:0000256" key="4">
    <source>
        <dbReference type="SAM" id="MobiDB-lite"/>
    </source>
</evidence>
<feature type="domain" description="HTH iclR-type" evidence="5">
    <location>
        <begin position="35"/>
        <end position="98"/>
    </location>
</feature>
<dbReference type="SUPFAM" id="SSF55781">
    <property type="entry name" value="GAF domain-like"/>
    <property type="match status" value="1"/>
</dbReference>
<feature type="domain" description="IclR-ED" evidence="6">
    <location>
        <begin position="98"/>
        <end position="277"/>
    </location>
</feature>
<dbReference type="SUPFAM" id="SSF46785">
    <property type="entry name" value="Winged helix' DNA-binding domain"/>
    <property type="match status" value="1"/>
</dbReference>
<evidence type="ECO:0000259" key="6">
    <source>
        <dbReference type="PROSITE" id="PS51078"/>
    </source>
</evidence>
<dbReference type="PANTHER" id="PTHR30136:SF35">
    <property type="entry name" value="HTH-TYPE TRANSCRIPTIONAL REGULATOR RV1719"/>
    <property type="match status" value="1"/>
</dbReference>
<keyword evidence="2 7" id="KW-0238">DNA-binding</keyword>
<evidence type="ECO:0000256" key="1">
    <source>
        <dbReference type="ARBA" id="ARBA00023015"/>
    </source>
</evidence>
<dbReference type="Gene3D" id="1.10.10.10">
    <property type="entry name" value="Winged helix-like DNA-binding domain superfamily/Winged helix DNA-binding domain"/>
    <property type="match status" value="1"/>
</dbReference>
<dbReference type="EMBL" id="FOHX01000014">
    <property type="protein sequence ID" value="SEU37459.1"/>
    <property type="molecule type" value="Genomic_DNA"/>
</dbReference>
<keyword evidence="3" id="KW-0804">Transcription</keyword>
<dbReference type="GO" id="GO:0003677">
    <property type="term" value="F:DNA binding"/>
    <property type="evidence" value="ECO:0007669"/>
    <property type="project" value="UniProtKB-KW"/>
</dbReference>
<dbReference type="PROSITE" id="PS51077">
    <property type="entry name" value="HTH_ICLR"/>
    <property type="match status" value="1"/>
</dbReference>
<dbReference type="Pfam" id="PF01614">
    <property type="entry name" value="IclR_C"/>
    <property type="match status" value="1"/>
</dbReference>
<feature type="region of interest" description="Disordered" evidence="4">
    <location>
        <begin position="1"/>
        <end position="33"/>
    </location>
</feature>
<accession>A0A1I0LBD9</accession>
<keyword evidence="1" id="KW-0805">Transcription regulation</keyword>
<dbReference type="Pfam" id="PF09339">
    <property type="entry name" value="HTH_IclR"/>
    <property type="match status" value="1"/>
</dbReference>
<dbReference type="RefSeq" id="WP_091090011.1">
    <property type="nucleotide sequence ID" value="NZ_JBEPFI010000030.1"/>
</dbReference>
<dbReference type="PANTHER" id="PTHR30136">
    <property type="entry name" value="HELIX-TURN-HELIX TRANSCRIPTIONAL REGULATOR, ICLR FAMILY"/>
    <property type="match status" value="1"/>
</dbReference>
<evidence type="ECO:0000259" key="5">
    <source>
        <dbReference type="PROSITE" id="PS51077"/>
    </source>
</evidence>
<reference evidence="7 8" key="1">
    <citation type="submission" date="2016-10" db="EMBL/GenBank/DDBJ databases">
        <authorList>
            <person name="de Groot N.N."/>
        </authorList>
    </citation>
    <scope>NUCLEOTIDE SEQUENCE [LARGE SCALE GENOMIC DNA]</scope>
    <source>
        <strain evidence="7 8">CGMCC 4.5598</strain>
    </source>
</reference>
<protein>
    <submittedName>
        <fullName evidence="7">DNA-binding transcriptional regulator, IclR family</fullName>
    </submittedName>
</protein>
<dbReference type="OrthoDB" id="7274111at2"/>
<dbReference type="InterPro" id="IPR005471">
    <property type="entry name" value="Tscrpt_reg_IclR_N"/>
</dbReference>
<gene>
    <name evidence="7" type="ORF">SAMN05421811_114213</name>
</gene>
<evidence type="ECO:0000313" key="8">
    <source>
        <dbReference type="Proteomes" id="UP000199361"/>
    </source>
</evidence>
<dbReference type="Proteomes" id="UP000199361">
    <property type="component" value="Unassembled WGS sequence"/>
</dbReference>
<proteinExistence type="predicted"/>
<feature type="compositionally biased region" description="Low complexity" evidence="4">
    <location>
        <begin position="1"/>
        <end position="17"/>
    </location>
</feature>
<dbReference type="GO" id="GO:0003700">
    <property type="term" value="F:DNA-binding transcription factor activity"/>
    <property type="evidence" value="ECO:0007669"/>
    <property type="project" value="TreeGrafter"/>
</dbReference>
<keyword evidence="8" id="KW-1185">Reference proteome</keyword>
<dbReference type="AlphaFoldDB" id="A0A1I0LBD9"/>
<dbReference type="GO" id="GO:0045892">
    <property type="term" value="P:negative regulation of DNA-templated transcription"/>
    <property type="evidence" value="ECO:0007669"/>
    <property type="project" value="TreeGrafter"/>
</dbReference>
<dbReference type="InterPro" id="IPR036388">
    <property type="entry name" value="WH-like_DNA-bd_sf"/>
</dbReference>
<dbReference type="InterPro" id="IPR036390">
    <property type="entry name" value="WH_DNA-bd_sf"/>
</dbReference>
<dbReference type="InterPro" id="IPR029016">
    <property type="entry name" value="GAF-like_dom_sf"/>
</dbReference>
<evidence type="ECO:0000256" key="3">
    <source>
        <dbReference type="ARBA" id="ARBA00023163"/>
    </source>
</evidence>